<comment type="caution">
    <text evidence="1">The sequence shown here is derived from an EMBL/GenBank/DDBJ whole genome shotgun (WGS) entry which is preliminary data.</text>
</comment>
<organism evidence="1 2">
    <name type="scientific">Rhodohalobacter sulfatireducens</name>
    <dbReference type="NCBI Taxonomy" id="2911366"/>
    <lineage>
        <taxon>Bacteria</taxon>
        <taxon>Pseudomonadati</taxon>
        <taxon>Balneolota</taxon>
        <taxon>Balneolia</taxon>
        <taxon>Balneolales</taxon>
        <taxon>Balneolaceae</taxon>
        <taxon>Rhodohalobacter</taxon>
    </lineage>
</organism>
<reference evidence="1" key="1">
    <citation type="submission" date="2022-01" db="EMBL/GenBank/DDBJ databases">
        <authorList>
            <person name="Wang Y."/>
        </authorList>
    </citation>
    <scope>NUCLEOTIDE SEQUENCE</scope>
    <source>
        <strain evidence="1">WB101</strain>
    </source>
</reference>
<dbReference type="RefSeq" id="WP_237853309.1">
    <property type="nucleotide sequence ID" value="NZ_JAKLWS010000007.1"/>
</dbReference>
<dbReference type="EMBL" id="JAKLWS010000007">
    <property type="protein sequence ID" value="MCG2588467.1"/>
    <property type="molecule type" value="Genomic_DNA"/>
</dbReference>
<reference evidence="1" key="2">
    <citation type="submission" date="2024-05" db="EMBL/GenBank/DDBJ databases">
        <title>Rhodohalobacter halophilus gen. nov., sp. nov., a moderately halophilic member of the family Balneolaceae.</title>
        <authorList>
            <person name="Xia J."/>
        </authorList>
    </citation>
    <scope>NUCLEOTIDE SEQUENCE</scope>
    <source>
        <strain evidence="1">WB101</strain>
    </source>
</reference>
<evidence type="ECO:0000313" key="2">
    <source>
        <dbReference type="Proteomes" id="UP001165366"/>
    </source>
</evidence>
<proteinExistence type="predicted"/>
<keyword evidence="2" id="KW-1185">Reference proteome</keyword>
<sequence length="273" mass="31606">MNIPTEKNIETYILNRTALTEKEQEWIQDWIQKDEEVRLLAEWFRVFYKKMDHIESVQERPDLLTSIIELEPAPQKSKYSGNVFVLAAQTPVADRRKKTLKTIRTFVSEEHKTLIRILHNSSKNQFKLHVISEFLQDDDIVLIDVGDQNNKTLVSDPGGTFVIPDQVFPENTIKNWQKCELHLPISKIRVFSNGEQGTLNFDTTEAHFEREELSLQKSGDKLQVSFNCSVERIPDKMVIYVGEKSSMWPVENGKCTIAIQNLSSPVSSLFFYK</sequence>
<name>A0ABS9KC87_9BACT</name>
<gene>
    <name evidence="1" type="ORF">L6773_07825</name>
</gene>
<evidence type="ECO:0000313" key="1">
    <source>
        <dbReference type="EMBL" id="MCG2588467.1"/>
    </source>
</evidence>
<dbReference type="Proteomes" id="UP001165366">
    <property type="component" value="Unassembled WGS sequence"/>
</dbReference>
<accession>A0ABS9KC87</accession>
<protein>
    <submittedName>
        <fullName evidence="1">Uncharacterized protein</fullName>
    </submittedName>
</protein>